<dbReference type="EMBL" id="FNET01000019">
    <property type="protein sequence ID" value="SDM28481.1"/>
    <property type="molecule type" value="Genomic_DNA"/>
</dbReference>
<dbReference type="PROSITE" id="PS51257">
    <property type="entry name" value="PROKAR_LIPOPROTEIN"/>
    <property type="match status" value="1"/>
</dbReference>
<evidence type="ECO:0000256" key="1">
    <source>
        <dbReference type="SAM" id="MobiDB-lite"/>
    </source>
</evidence>
<dbReference type="InterPro" id="IPR012347">
    <property type="entry name" value="Ferritin-like"/>
</dbReference>
<organism evidence="4 5">
    <name type="scientific">Lentzea albidocapillata subsp. violacea</name>
    <dbReference type="NCBI Taxonomy" id="128104"/>
    <lineage>
        <taxon>Bacteria</taxon>
        <taxon>Bacillati</taxon>
        <taxon>Actinomycetota</taxon>
        <taxon>Actinomycetes</taxon>
        <taxon>Pseudonocardiales</taxon>
        <taxon>Pseudonocardiaceae</taxon>
        <taxon>Lentzea</taxon>
    </lineage>
</organism>
<evidence type="ECO:0000313" key="5">
    <source>
        <dbReference type="Proteomes" id="UP000199682"/>
    </source>
</evidence>
<feature type="region of interest" description="Disordered" evidence="1">
    <location>
        <begin position="29"/>
        <end position="49"/>
    </location>
</feature>
<dbReference type="InterPro" id="IPR005183">
    <property type="entry name" value="DUF305_CopM-like"/>
</dbReference>
<protein>
    <submittedName>
        <fullName evidence="4">Uncharacterized conserved protein, DUF305 family</fullName>
    </submittedName>
</protein>
<evidence type="ECO:0000256" key="2">
    <source>
        <dbReference type="SAM" id="SignalP"/>
    </source>
</evidence>
<keyword evidence="2" id="KW-0732">Signal</keyword>
<accession>A0A1G9RZ20</accession>
<name>A0A1G9RZ20_9PSEU</name>
<reference evidence="5" key="1">
    <citation type="submission" date="2016-10" db="EMBL/GenBank/DDBJ databases">
        <authorList>
            <person name="Varghese N."/>
            <person name="Submissions S."/>
        </authorList>
    </citation>
    <scope>NUCLEOTIDE SEQUENCE [LARGE SCALE GENOMIC DNA]</scope>
    <source>
        <strain evidence="5">DSM 44796</strain>
    </source>
</reference>
<feature type="chain" id="PRO_5038358625" evidence="2">
    <location>
        <begin position="20"/>
        <end position="205"/>
    </location>
</feature>
<gene>
    <name evidence="4" type="ORF">SAMN04488074_11970</name>
</gene>
<dbReference type="PANTHER" id="PTHR36933">
    <property type="entry name" value="SLL0788 PROTEIN"/>
    <property type="match status" value="1"/>
</dbReference>
<sequence>MRKSLIGLGVAGVATVALVTGCGSGNDTADMQHSSTTASTPAAGQQADHNEHDVKFAQEMIQHHQQALDMAKMVPGKSTNAKVLDIAKRIEGAQDPEIKKMTEWLTKWGAAPTSTSMPGMDHGATGSSMPGMMTAEEMNKLQQANGAAFDRAWMEMMIKHHQGAIDMAKTHLEKGSNADSKKLAQEIITAQQAEITEMQGLLKSS</sequence>
<dbReference type="Proteomes" id="UP000199682">
    <property type="component" value="Unassembled WGS sequence"/>
</dbReference>
<feature type="domain" description="DUF305" evidence="3">
    <location>
        <begin position="53"/>
        <end position="202"/>
    </location>
</feature>
<feature type="compositionally biased region" description="Polar residues" evidence="1">
    <location>
        <begin position="29"/>
        <end position="43"/>
    </location>
</feature>
<feature type="signal peptide" evidence="2">
    <location>
        <begin position="1"/>
        <end position="19"/>
    </location>
</feature>
<dbReference type="Pfam" id="PF03713">
    <property type="entry name" value="DUF305"/>
    <property type="match status" value="1"/>
</dbReference>
<dbReference type="AlphaFoldDB" id="A0A1G9RZ20"/>
<proteinExistence type="predicted"/>
<evidence type="ECO:0000313" key="4">
    <source>
        <dbReference type="EMBL" id="SDM28481.1"/>
    </source>
</evidence>
<evidence type="ECO:0000259" key="3">
    <source>
        <dbReference type="Pfam" id="PF03713"/>
    </source>
</evidence>
<dbReference type="Gene3D" id="1.20.1260.10">
    <property type="match status" value="1"/>
</dbReference>
<dbReference type="PANTHER" id="PTHR36933:SF1">
    <property type="entry name" value="SLL0788 PROTEIN"/>
    <property type="match status" value="1"/>
</dbReference>
<dbReference type="RefSeq" id="WP_090011880.1">
    <property type="nucleotide sequence ID" value="NZ_FNET01000019.1"/>
</dbReference>